<gene>
    <name evidence="1" type="ORF">CISIN_1g0216392mg</name>
</gene>
<name>A0A067ECT5_CITSI</name>
<accession>A0A067ECT5</accession>
<organism evidence="1 2">
    <name type="scientific">Citrus sinensis</name>
    <name type="common">Sweet orange</name>
    <name type="synonym">Citrus aurantium var. sinensis</name>
    <dbReference type="NCBI Taxonomy" id="2711"/>
    <lineage>
        <taxon>Eukaryota</taxon>
        <taxon>Viridiplantae</taxon>
        <taxon>Streptophyta</taxon>
        <taxon>Embryophyta</taxon>
        <taxon>Tracheophyta</taxon>
        <taxon>Spermatophyta</taxon>
        <taxon>Magnoliopsida</taxon>
        <taxon>eudicotyledons</taxon>
        <taxon>Gunneridae</taxon>
        <taxon>Pentapetalae</taxon>
        <taxon>rosids</taxon>
        <taxon>malvids</taxon>
        <taxon>Sapindales</taxon>
        <taxon>Rutaceae</taxon>
        <taxon>Aurantioideae</taxon>
        <taxon>Citrus</taxon>
    </lineage>
</organism>
<protein>
    <submittedName>
        <fullName evidence="1">Uncharacterized protein</fullName>
    </submittedName>
</protein>
<feature type="non-terminal residue" evidence="1">
    <location>
        <position position="1"/>
    </location>
</feature>
<evidence type="ECO:0000313" key="2">
    <source>
        <dbReference type="Proteomes" id="UP000027120"/>
    </source>
</evidence>
<keyword evidence="2" id="KW-1185">Reference proteome</keyword>
<dbReference type="Proteomes" id="UP000027120">
    <property type="component" value="Unassembled WGS sequence"/>
</dbReference>
<evidence type="ECO:0000313" key="1">
    <source>
        <dbReference type="EMBL" id="KDO48696.1"/>
    </source>
</evidence>
<proteinExistence type="predicted"/>
<sequence>IYSYAAASKESCRIRAVYSSQLLKMRNVKLVVQCGEYLLGLRVMEGLFLLLLLFQPSYQPF</sequence>
<reference evidence="1 2" key="1">
    <citation type="submission" date="2014-04" db="EMBL/GenBank/DDBJ databases">
        <authorList>
            <consortium name="International Citrus Genome Consortium"/>
            <person name="Gmitter F."/>
            <person name="Chen C."/>
            <person name="Farmerie W."/>
            <person name="Harkins T."/>
            <person name="Desany B."/>
            <person name="Mohiuddin M."/>
            <person name="Kodira C."/>
            <person name="Borodovsky M."/>
            <person name="Lomsadze A."/>
            <person name="Burns P."/>
            <person name="Jenkins J."/>
            <person name="Prochnik S."/>
            <person name="Shu S."/>
            <person name="Chapman J."/>
            <person name="Pitluck S."/>
            <person name="Schmutz J."/>
            <person name="Rokhsar D."/>
        </authorList>
    </citation>
    <scope>NUCLEOTIDE SEQUENCE</scope>
</reference>
<dbReference type="AlphaFoldDB" id="A0A067ECT5"/>
<dbReference type="EMBL" id="KK785135">
    <property type="protein sequence ID" value="KDO48696.1"/>
    <property type="molecule type" value="Genomic_DNA"/>
</dbReference>